<dbReference type="PANTHER" id="PTHR43404">
    <property type="entry name" value="LIPOPOLYSACCHARIDE CHOLINEPHOSPHOTRANSFERASE LICD"/>
    <property type="match status" value="1"/>
</dbReference>
<accession>A0ABD2QG49</accession>
<dbReference type="Proteomes" id="UP001626550">
    <property type="component" value="Unassembled WGS sequence"/>
</dbReference>
<gene>
    <name evidence="3" type="ORF">Ciccas_002964</name>
</gene>
<reference evidence="3 4" key="1">
    <citation type="submission" date="2024-11" db="EMBL/GenBank/DDBJ databases">
        <title>Adaptive evolution of stress response genes in parasites aligns with host niche diversity.</title>
        <authorList>
            <person name="Hahn C."/>
            <person name="Resl P."/>
        </authorList>
    </citation>
    <scope>NUCLEOTIDE SEQUENCE [LARGE SCALE GENOMIC DNA]</scope>
    <source>
        <strain evidence="3">EGGRZ-B1_66</strain>
        <tissue evidence="3">Body</tissue>
    </source>
</reference>
<evidence type="ECO:0000313" key="3">
    <source>
        <dbReference type="EMBL" id="KAL3318373.1"/>
    </source>
</evidence>
<dbReference type="PANTHER" id="PTHR43404:SF1">
    <property type="entry name" value="MNN4P"/>
    <property type="match status" value="1"/>
</dbReference>
<dbReference type="InterPro" id="IPR007074">
    <property type="entry name" value="LicD/FKTN/FKRP_NTP_transf"/>
</dbReference>
<organism evidence="3 4">
    <name type="scientific">Cichlidogyrus casuarinus</name>
    <dbReference type="NCBI Taxonomy" id="1844966"/>
    <lineage>
        <taxon>Eukaryota</taxon>
        <taxon>Metazoa</taxon>
        <taxon>Spiralia</taxon>
        <taxon>Lophotrochozoa</taxon>
        <taxon>Platyhelminthes</taxon>
        <taxon>Monogenea</taxon>
        <taxon>Monopisthocotylea</taxon>
        <taxon>Dactylogyridea</taxon>
        <taxon>Ancyrocephalidae</taxon>
        <taxon>Cichlidogyrus</taxon>
    </lineage>
</organism>
<sequence>MTTARPFTKIFILDLILLIALIFTKWTYNRFIKVPDYQFFEATLTTSEADEVRQLLQVFTRHMDQHKIVYFFGYGTMIGAFRHHGLIPWDDDIGHRLDVNPFPVLHLQMWKFHAVNGSRSFWLHDFRWPYIDIIFYEDSFNQIELPDGDSFRRDQVYPVLKRPFVFYDKKFERIKNVLWLNQACQFPLPESILTECIASTFSHRHELPQPLWRQKLLPCSQLNETTPLVYGTSANDTLIEKLMMGTRELHTFARKRVQCDGVRRIISDTKGFMPAHRSPEILGFE</sequence>
<dbReference type="GO" id="GO:0009100">
    <property type="term" value="P:glycoprotein metabolic process"/>
    <property type="evidence" value="ECO:0007669"/>
    <property type="project" value="UniProtKB-ARBA"/>
</dbReference>
<evidence type="ECO:0000313" key="4">
    <source>
        <dbReference type="Proteomes" id="UP001626550"/>
    </source>
</evidence>
<protein>
    <recommendedName>
        <fullName evidence="2">LicD/FKTN/FKRP nucleotidyltransferase domain-containing protein</fullName>
    </recommendedName>
</protein>
<feature type="domain" description="LicD/FKTN/FKRP nucleotidyltransferase" evidence="2">
    <location>
        <begin position="65"/>
        <end position="93"/>
    </location>
</feature>
<keyword evidence="1" id="KW-0812">Transmembrane</keyword>
<evidence type="ECO:0000256" key="1">
    <source>
        <dbReference type="SAM" id="Phobius"/>
    </source>
</evidence>
<dbReference type="AlphaFoldDB" id="A0ABD2QG49"/>
<dbReference type="EMBL" id="JBJKFK010000252">
    <property type="protein sequence ID" value="KAL3318373.1"/>
    <property type="molecule type" value="Genomic_DNA"/>
</dbReference>
<name>A0ABD2QG49_9PLAT</name>
<comment type="caution">
    <text evidence="3">The sequence shown here is derived from an EMBL/GenBank/DDBJ whole genome shotgun (WGS) entry which is preliminary data.</text>
</comment>
<keyword evidence="1" id="KW-1133">Transmembrane helix</keyword>
<dbReference type="Pfam" id="PF04991">
    <property type="entry name" value="LicD"/>
    <property type="match status" value="1"/>
</dbReference>
<feature type="transmembrane region" description="Helical" evidence="1">
    <location>
        <begin position="6"/>
        <end position="23"/>
    </location>
</feature>
<keyword evidence="4" id="KW-1185">Reference proteome</keyword>
<dbReference type="InterPro" id="IPR052942">
    <property type="entry name" value="LPS_cholinephosphotransferase"/>
</dbReference>
<proteinExistence type="predicted"/>
<keyword evidence="1" id="KW-0472">Membrane</keyword>
<evidence type="ECO:0000259" key="2">
    <source>
        <dbReference type="Pfam" id="PF04991"/>
    </source>
</evidence>